<dbReference type="EMBL" id="AZCN01000015">
    <property type="protein sequence ID" value="KRK18471.1"/>
    <property type="molecule type" value="Genomic_DNA"/>
</dbReference>
<evidence type="ECO:0000313" key="8">
    <source>
        <dbReference type="EMBL" id="KRK18471.1"/>
    </source>
</evidence>
<dbReference type="Gene3D" id="1.20.58.80">
    <property type="entry name" value="Phosphotransferase system, lactose/cellobiose-type IIA subunit"/>
    <property type="match status" value="1"/>
</dbReference>
<comment type="caution">
    <text evidence="8">The sequence shown here is derived from an EMBL/GenBank/DDBJ whole genome shotgun (WGS) entry which is preliminary data.</text>
</comment>
<dbReference type="CDD" id="cd00215">
    <property type="entry name" value="PTS_IIA_lac"/>
    <property type="match status" value="1"/>
</dbReference>
<dbReference type="PATRIC" id="fig|913848.6.peg.560"/>
<protein>
    <submittedName>
        <fullName evidence="8">Cellobiose-specific PTS system IIA component</fullName>
    </submittedName>
</protein>
<dbReference type="PIRSF" id="PIRSF000699">
    <property type="entry name" value="PTS_IILac_III"/>
    <property type="match status" value="1"/>
</dbReference>
<dbReference type="GO" id="GO:0009401">
    <property type="term" value="P:phosphoenolpyruvate-dependent sugar phosphotransferase system"/>
    <property type="evidence" value="ECO:0007669"/>
    <property type="project" value="UniProtKB-KW"/>
</dbReference>
<keyword evidence="4" id="KW-0598">Phosphotransferase system</keyword>
<dbReference type="GO" id="GO:0046872">
    <property type="term" value="F:metal ion binding"/>
    <property type="evidence" value="ECO:0007669"/>
    <property type="project" value="UniProtKB-KW"/>
</dbReference>
<proteinExistence type="predicted"/>
<reference evidence="8 9" key="1">
    <citation type="journal article" date="2015" name="Genome Announc.">
        <title>Expanding the biotechnology potential of lactobacilli through comparative genomics of 213 strains and associated genera.</title>
        <authorList>
            <person name="Sun Z."/>
            <person name="Harris H.M."/>
            <person name="McCann A."/>
            <person name="Guo C."/>
            <person name="Argimon S."/>
            <person name="Zhang W."/>
            <person name="Yang X."/>
            <person name="Jeffery I.B."/>
            <person name="Cooney J.C."/>
            <person name="Kagawa T.F."/>
            <person name="Liu W."/>
            <person name="Song Y."/>
            <person name="Salvetti E."/>
            <person name="Wrobel A."/>
            <person name="Rasinkangas P."/>
            <person name="Parkhill J."/>
            <person name="Rea M.C."/>
            <person name="O'Sullivan O."/>
            <person name="Ritari J."/>
            <person name="Douillard F.P."/>
            <person name="Paul Ross R."/>
            <person name="Yang R."/>
            <person name="Briner A.E."/>
            <person name="Felis G.E."/>
            <person name="de Vos W.M."/>
            <person name="Barrangou R."/>
            <person name="Klaenhammer T.R."/>
            <person name="Caufield P.W."/>
            <person name="Cui Y."/>
            <person name="Zhang H."/>
            <person name="O'Toole P.W."/>
        </authorList>
    </citation>
    <scope>NUCLEOTIDE SEQUENCE [LARGE SCALE GENOMIC DNA]</scope>
    <source>
        <strain evidence="8 9">DSM 20001</strain>
    </source>
</reference>
<evidence type="ECO:0000256" key="7">
    <source>
        <dbReference type="PROSITE-ProRule" id="PRU00418"/>
    </source>
</evidence>
<keyword evidence="6" id="KW-0479">Metal-binding</keyword>
<dbReference type="AlphaFoldDB" id="A0A0R1FI57"/>
<evidence type="ECO:0000313" key="9">
    <source>
        <dbReference type="Proteomes" id="UP000051181"/>
    </source>
</evidence>
<evidence type="ECO:0000256" key="2">
    <source>
        <dbReference type="ARBA" id="ARBA00022597"/>
    </source>
</evidence>
<name>A0A0R1FI57_9LACO</name>
<dbReference type="InterPro" id="IPR036542">
    <property type="entry name" value="PTS_IIA_lac/cel_sf"/>
</dbReference>
<evidence type="ECO:0000256" key="3">
    <source>
        <dbReference type="ARBA" id="ARBA00022679"/>
    </source>
</evidence>
<feature type="modified residue" description="Phosphohistidine; by HPr" evidence="7">
    <location>
        <position position="82"/>
    </location>
</feature>
<feature type="binding site" evidence="6">
    <location>
        <position position="85"/>
    </location>
    <ligand>
        <name>Mg(2+)</name>
        <dbReference type="ChEBI" id="CHEBI:18420"/>
        <note>ligand shared between all trimeric partners</note>
    </ligand>
</feature>
<evidence type="ECO:0000256" key="4">
    <source>
        <dbReference type="ARBA" id="ARBA00022683"/>
    </source>
</evidence>
<dbReference type="GO" id="GO:0016740">
    <property type="term" value="F:transferase activity"/>
    <property type="evidence" value="ECO:0007669"/>
    <property type="project" value="UniProtKB-KW"/>
</dbReference>
<organism evidence="8 9">
    <name type="scientific">Loigolactobacillus coryniformis subsp. coryniformis KCTC 3167 = DSM 20001</name>
    <dbReference type="NCBI Taxonomy" id="913848"/>
    <lineage>
        <taxon>Bacteria</taxon>
        <taxon>Bacillati</taxon>
        <taxon>Bacillota</taxon>
        <taxon>Bacilli</taxon>
        <taxon>Lactobacillales</taxon>
        <taxon>Lactobacillaceae</taxon>
        <taxon>Loigolactobacillus</taxon>
    </lineage>
</organism>
<dbReference type="Proteomes" id="UP000051181">
    <property type="component" value="Unassembled WGS sequence"/>
</dbReference>
<dbReference type="PROSITE" id="PS51095">
    <property type="entry name" value="PTS_EIIA_TYPE_3"/>
    <property type="match status" value="1"/>
</dbReference>
<evidence type="ECO:0000256" key="5">
    <source>
        <dbReference type="PIRSR" id="PIRSR000699-1"/>
    </source>
</evidence>
<gene>
    <name evidence="8" type="ORF">FD22_GL000546</name>
</gene>
<evidence type="ECO:0000256" key="6">
    <source>
        <dbReference type="PIRSR" id="PIRSR000699-2"/>
    </source>
</evidence>
<feature type="active site" description="Tele-phosphohistidine intermediate" evidence="5">
    <location>
        <position position="82"/>
    </location>
</feature>
<dbReference type="GeneID" id="65916314"/>
<sequence length="112" mass="11891">MIETETENSNLQAVMGLILNGGNAKSSAFEAINAAKTGDFTTADAKLAEADKFLVDAHNAQTGMLTAEANGEHANVSLLMVHSQDHIMTAITFRDLAGEIVDLYKRLAQAGK</sequence>
<keyword evidence="6" id="KW-0460">Magnesium</keyword>
<dbReference type="PANTHER" id="PTHR34382:SF7">
    <property type="entry name" value="PTS SYSTEM N,N'-DIACETYLCHITOBIOSE-SPECIFIC EIIA COMPONENT"/>
    <property type="match status" value="1"/>
</dbReference>
<comment type="cofactor">
    <cofactor evidence="6">
        <name>Mg(2+)</name>
        <dbReference type="ChEBI" id="CHEBI:18420"/>
    </cofactor>
    <text evidence="6">Binds 1 Mg(2+) ion per trimer.</text>
</comment>
<keyword evidence="3" id="KW-0808">Transferase</keyword>
<dbReference type="eggNOG" id="COG1447">
    <property type="taxonomic scope" value="Bacteria"/>
</dbReference>
<accession>A0A0R1FI57</accession>
<dbReference type="SUPFAM" id="SSF46973">
    <property type="entry name" value="Enzyme IIa from lactose specific PTS, IIa-lac"/>
    <property type="match status" value="1"/>
</dbReference>
<dbReference type="Pfam" id="PF02255">
    <property type="entry name" value="PTS_IIA"/>
    <property type="match status" value="1"/>
</dbReference>
<dbReference type="RefSeq" id="WP_010011778.1">
    <property type="nucleotide sequence ID" value="NZ_AZCN01000015.1"/>
</dbReference>
<keyword evidence="2" id="KW-0762">Sugar transport</keyword>
<keyword evidence="1" id="KW-0813">Transport</keyword>
<dbReference type="PANTHER" id="PTHR34382">
    <property type="entry name" value="PTS SYSTEM N,N'-DIACETYLCHITOBIOSE-SPECIFIC EIIA COMPONENT"/>
    <property type="match status" value="1"/>
</dbReference>
<dbReference type="InterPro" id="IPR003188">
    <property type="entry name" value="PTS_IIA_lac/cel"/>
</dbReference>
<evidence type="ECO:0000256" key="1">
    <source>
        <dbReference type="ARBA" id="ARBA00022448"/>
    </source>
</evidence>